<keyword evidence="3" id="KW-1185">Reference proteome</keyword>
<feature type="compositionally biased region" description="Pro residues" evidence="1">
    <location>
        <begin position="144"/>
        <end position="154"/>
    </location>
</feature>
<evidence type="ECO:0008006" key="4">
    <source>
        <dbReference type="Google" id="ProtNLM"/>
    </source>
</evidence>
<comment type="caution">
    <text evidence="2">The sequence shown here is derived from an EMBL/GenBank/DDBJ whole genome shotgun (WGS) entry which is preliminary data.</text>
</comment>
<feature type="compositionally biased region" description="Polar residues" evidence="1">
    <location>
        <begin position="23"/>
        <end position="42"/>
    </location>
</feature>
<evidence type="ECO:0000256" key="1">
    <source>
        <dbReference type="SAM" id="MobiDB-lite"/>
    </source>
</evidence>
<feature type="region of interest" description="Disordered" evidence="1">
    <location>
        <begin position="1"/>
        <end position="43"/>
    </location>
</feature>
<dbReference type="EMBL" id="AJIL01000368">
    <property type="protein sequence ID" value="KNE89417.1"/>
    <property type="molecule type" value="Genomic_DNA"/>
</dbReference>
<feature type="compositionally biased region" description="Low complexity" evidence="1">
    <location>
        <begin position="130"/>
        <end position="143"/>
    </location>
</feature>
<feature type="region of interest" description="Disordered" evidence="1">
    <location>
        <begin position="130"/>
        <end position="159"/>
    </location>
</feature>
<evidence type="ECO:0000313" key="3">
    <source>
        <dbReference type="Proteomes" id="UP000054564"/>
    </source>
</evidence>
<organism evidence="2 3">
    <name type="scientific">Puccinia striiformis f. sp. tritici PST-78</name>
    <dbReference type="NCBI Taxonomy" id="1165861"/>
    <lineage>
        <taxon>Eukaryota</taxon>
        <taxon>Fungi</taxon>
        <taxon>Dikarya</taxon>
        <taxon>Basidiomycota</taxon>
        <taxon>Pucciniomycotina</taxon>
        <taxon>Pucciniomycetes</taxon>
        <taxon>Pucciniales</taxon>
        <taxon>Pucciniaceae</taxon>
        <taxon>Puccinia</taxon>
    </lineage>
</organism>
<sequence length="237" mass="26644">MDSSSPQPTVPHLSMPPRASIVDVNQANPPPNTASQPGMTGTTKKRAPNWLLEQLKFAANQTSETFYKKVAVDFNEYSQVHFRNWEQMKTSLISAWQNLRHCTKWRPDSRPNKGIMPTFYTQSNTTMMESTAPTSLSLQAASAPQPPAQVPPLDPSGAPKTLNKGDKLLQTKVALAQEHLKSEEKKFKLKKEHRLSEVQLNELKILRESEDNLDDKAKEAISLIKKKIKSKWLSSVV</sequence>
<evidence type="ECO:0000313" key="2">
    <source>
        <dbReference type="EMBL" id="KNE89417.1"/>
    </source>
</evidence>
<dbReference type="STRING" id="1165861.A0A0L0UQP7"/>
<accession>A0A0L0UQP7</accession>
<gene>
    <name evidence="2" type="ORF">PSTG_17124</name>
</gene>
<name>A0A0L0UQP7_9BASI</name>
<dbReference type="Proteomes" id="UP000054564">
    <property type="component" value="Unassembled WGS sequence"/>
</dbReference>
<reference evidence="3" key="1">
    <citation type="submission" date="2014-03" db="EMBL/GenBank/DDBJ databases">
        <title>The Genome Sequence of Puccinia striiformis f. sp. tritici PST-78.</title>
        <authorList>
            <consortium name="The Broad Institute Genome Sequencing Platform"/>
            <person name="Cuomo C."/>
            <person name="Hulbert S."/>
            <person name="Chen X."/>
            <person name="Walker B."/>
            <person name="Young S.K."/>
            <person name="Zeng Q."/>
            <person name="Gargeya S."/>
            <person name="Fitzgerald M."/>
            <person name="Haas B."/>
            <person name="Abouelleil A."/>
            <person name="Alvarado L."/>
            <person name="Arachchi H.M."/>
            <person name="Berlin A.M."/>
            <person name="Chapman S.B."/>
            <person name="Goldberg J."/>
            <person name="Griggs A."/>
            <person name="Gujja S."/>
            <person name="Hansen M."/>
            <person name="Howarth C."/>
            <person name="Imamovic A."/>
            <person name="Larimer J."/>
            <person name="McCowan C."/>
            <person name="Montmayeur A."/>
            <person name="Murphy C."/>
            <person name="Neiman D."/>
            <person name="Pearson M."/>
            <person name="Priest M."/>
            <person name="Roberts A."/>
            <person name="Saif S."/>
            <person name="Shea T."/>
            <person name="Sisk P."/>
            <person name="Sykes S."/>
            <person name="Wortman J."/>
            <person name="Nusbaum C."/>
            <person name="Birren B."/>
        </authorList>
    </citation>
    <scope>NUCLEOTIDE SEQUENCE [LARGE SCALE GENOMIC DNA]</scope>
    <source>
        <strain evidence="3">race PST-78</strain>
    </source>
</reference>
<proteinExistence type="predicted"/>
<dbReference type="AlphaFoldDB" id="A0A0L0UQP7"/>
<protein>
    <recommendedName>
        <fullName evidence="4">No apical meristem-associated C-terminal domain-containing protein</fullName>
    </recommendedName>
</protein>